<evidence type="ECO:0000256" key="1">
    <source>
        <dbReference type="SAM" id="Phobius"/>
    </source>
</evidence>
<feature type="transmembrane region" description="Helical" evidence="1">
    <location>
        <begin position="28"/>
        <end position="47"/>
    </location>
</feature>
<dbReference type="EMBL" id="BAAARV010000022">
    <property type="protein sequence ID" value="GAA2342405.1"/>
    <property type="molecule type" value="Genomic_DNA"/>
</dbReference>
<accession>A0ABN3G1X3</accession>
<keyword evidence="3" id="KW-1185">Reference proteome</keyword>
<dbReference type="RefSeq" id="WP_344612623.1">
    <property type="nucleotide sequence ID" value="NZ_BAAARV010000022.1"/>
</dbReference>
<reference evidence="2 3" key="1">
    <citation type="journal article" date="2019" name="Int. J. Syst. Evol. Microbiol.">
        <title>The Global Catalogue of Microorganisms (GCM) 10K type strain sequencing project: providing services to taxonomists for standard genome sequencing and annotation.</title>
        <authorList>
            <consortium name="The Broad Institute Genomics Platform"/>
            <consortium name="The Broad Institute Genome Sequencing Center for Infectious Disease"/>
            <person name="Wu L."/>
            <person name="Ma J."/>
        </authorList>
    </citation>
    <scope>NUCLEOTIDE SEQUENCE [LARGE SCALE GENOMIC DNA]</scope>
    <source>
        <strain evidence="2 3">JCM 3272</strain>
    </source>
</reference>
<keyword evidence="1" id="KW-1133">Transmembrane helix</keyword>
<protein>
    <recommendedName>
        <fullName evidence="4">Amidotransferase</fullName>
    </recommendedName>
</protein>
<evidence type="ECO:0000313" key="2">
    <source>
        <dbReference type="EMBL" id="GAA2342405.1"/>
    </source>
</evidence>
<proteinExistence type="predicted"/>
<dbReference type="Proteomes" id="UP001501444">
    <property type="component" value="Unassembled WGS sequence"/>
</dbReference>
<sequence length="49" mass="5009">MSIALLALAGLLLGGALSLRQQSKSKVPFVITLVLAVLSAAGGLLWMES</sequence>
<evidence type="ECO:0000313" key="3">
    <source>
        <dbReference type="Proteomes" id="UP001501444"/>
    </source>
</evidence>
<keyword evidence="1" id="KW-0472">Membrane</keyword>
<name>A0ABN3G1X3_9ACTN</name>
<evidence type="ECO:0008006" key="4">
    <source>
        <dbReference type="Google" id="ProtNLM"/>
    </source>
</evidence>
<organism evidence="2 3">
    <name type="scientific">Dactylosporangium salmoneum</name>
    <dbReference type="NCBI Taxonomy" id="53361"/>
    <lineage>
        <taxon>Bacteria</taxon>
        <taxon>Bacillati</taxon>
        <taxon>Actinomycetota</taxon>
        <taxon>Actinomycetes</taxon>
        <taxon>Micromonosporales</taxon>
        <taxon>Micromonosporaceae</taxon>
        <taxon>Dactylosporangium</taxon>
    </lineage>
</organism>
<comment type="caution">
    <text evidence="2">The sequence shown here is derived from an EMBL/GenBank/DDBJ whole genome shotgun (WGS) entry which is preliminary data.</text>
</comment>
<gene>
    <name evidence="2" type="ORF">GCM10010170_026500</name>
</gene>
<keyword evidence="1" id="KW-0812">Transmembrane</keyword>